<dbReference type="InterPro" id="IPR000620">
    <property type="entry name" value="EamA_dom"/>
</dbReference>
<name>A0A068TVB6_COFCA</name>
<evidence type="ECO:0000313" key="9">
    <source>
        <dbReference type="Proteomes" id="UP000295252"/>
    </source>
</evidence>
<feature type="transmembrane region" description="Helical" evidence="6">
    <location>
        <begin position="274"/>
        <end position="293"/>
    </location>
</feature>
<accession>A0A068TVB6</accession>
<reference evidence="9" key="1">
    <citation type="journal article" date="2014" name="Science">
        <title>The coffee genome provides insight into the convergent evolution of caffeine biosynthesis.</title>
        <authorList>
            <person name="Denoeud F."/>
            <person name="Carretero-Paulet L."/>
            <person name="Dereeper A."/>
            <person name="Droc G."/>
            <person name="Guyot R."/>
            <person name="Pietrella M."/>
            <person name="Zheng C."/>
            <person name="Alberti A."/>
            <person name="Anthony F."/>
            <person name="Aprea G."/>
            <person name="Aury J.M."/>
            <person name="Bento P."/>
            <person name="Bernard M."/>
            <person name="Bocs S."/>
            <person name="Campa C."/>
            <person name="Cenci A."/>
            <person name="Combes M.C."/>
            <person name="Crouzillat D."/>
            <person name="Da Silva C."/>
            <person name="Daddiego L."/>
            <person name="De Bellis F."/>
            <person name="Dussert S."/>
            <person name="Garsmeur O."/>
            <person name="Gayraud T."/>
            <person name="Guignon V."/>
            <person name="Jahn K."/>
            <person name="Jamilloux V."/>
            <person name="Joet T."/>
            <person name="Labadie K."/>
            <person name="Lan T."/>
            <person name="Leclercq J."/>
            <person name="Lepelley M."/>
            <person name="Leroy T."/>
            <person name="Li L.T."/>
            <person name="Librado P."/>
            <person name="Lopez L."/>
            <person name="Munoz A."/>
            <person name="Noel B."/>
            <person name="Pallavicini A."/>
            <person name="Perrotta G."/>
            <person name="Poncet V."/>
            <person name="Pot D."/>
            <person name="Priyono X."/>
            <person name="Rigoreau M."/>
            <person name="Rouard M."/>
            <person name="Rozas J."/>
            <person name="Tranchant-Dubreuil C."/>
            <person name="VanBuren R."/>
            <person name="Zhang Q."/>
            <person name="Andrade A.C."/>
            <person name="Argout X."/>
            <person name="Bertrand B."/>
            <person name="de Kochko A."/>
            <person name="Graziosi G."/>
            <person name="Henry R.J."/>
            <person name="Jayarama X."/>
            <person name="Ming R."/>
            <person name="Nagai C."/>
            <person name="Rounsley S."/>
            <person name="Sankoff D."/>
            <person name="Giuliano G."/>
            <person name="Albert V.A."/>
            <person name="Wincker P."/>
            <person name="Lashermes P."/>
        </authorList>
    </citation>
    <scope>NUCLEOTIDE SEQUENCE [LARGE SCALE GENOMIC DNA]</scope>
    <source>
        <strain evidence="9">cv. DH200-94</strain>
    </source>
</reference>
<gene>
    <name evidence="8" type="ORF">GSCOC_T00032064001</name>
</gene>
<feature type="domain" description="EamA" evidence="7">
    <location>
        <begin position="13"/>
        <end position="149"/>
    </location>
</feature>
<dbReference type="Proteomes" id="UP000295252">
    <property type="component" value="Chromosome III"/>
</dbReference>
<dbReference type="GO" id="GO:0016020">
    <property type="term" value="C:membrane"/>
    <property type="evidence" value="ECO:0007669"/>
    <property type="project" value="UniProtKB-SubCell"/>
</dbReference>
<dbReference type="OrthoDB" id="1728340at2759"/>
<dbReference type="InParanoid" id="A0A068TVB6"/>
<sequence length="359" mass="38768">MEKMKSVAPYLGMVIAQTAQVGLIIVSKEAMSNGMSKYLFVTYSNALASLILLPTSFLAHRSNRPPLTFKLVSGFFLLGVLGCTAQVTGYAGIDYTSASFASAMLNLIPGFTFVLAVIFRMEKVDCRTSSTIAKSIGTIVSIAGAFILTLYKGLQILMASSSPITHYDLLNQQQSNWVLGGLFLAIDCLAASMFIIVQALILKDFPADLIMVFFYCFFVAILSAGISLVSGDNLSAWTLQPTMRLLTILYSGIFGSALQVSLSTWCVHKKGPLFVAMFHPLGIVIAAAFNIIISKDAFYVGSLVGSILIVIGFYSVMWGKAREGKVVEDQLRGSTYVSIATEVENKEVKAGLVRVACRS</sequence>
<comment type="subcellular location">
    <subcellularLocation>
        <location evidence="1 6">Membrane</location>
        <topology evidence="1 6">Multi-pass membrane protein</topology>
    </subcellularLocation>
</comment>
<dbReference type="InterPro" id="IPR030184">
    <property type="entry name" value="WAT1-related"/>
</dbReference>
<evidence type="ECO:0000256" key="4">
    <source>
        <dbReference type="ARBA" id="ARBA00022989"/>
    </source>
</evidence>
<dbReference type="Gramene" id="CDP00195">
    <property type="protein sequence ID" value="CDP00195"/>
    <property type="gene ID" value="GSCOC_T00032064001"/>
</dbReference>
<protein>
    <recommendedName>
        <fullName evidence="6">WAT1-related protein</fullName>
    </recommendedName>
</protein>
<feature type="transmembrane region" description="Helical" evidence="6">
    <location>
        <begin position="131"/>
        <end position="151"/>
    </location>
</feature>
<dbReference type="Pfam" id="PF00892">
    <property type="entry name" value="EamA"/>
    <property type="match status" value="1"/>
</dbReference>
<dbReference type="SUPFAM" id="SSF103481">
    <property type="entry name" value="Multidrug resistance efflux transporter EmrE"/>
    <property type="match status" value="2"/>
</dbReference>
<comment type="similarity">
    <text evidence="2 6">Belongs to the drug/metabolite transporter (DMT) superfamily. Plant drug/metabolite exporter (P-DME) (TC 2.A.7.4) family.</text>
</comment>
<feature type="transmembrane region" description="Helical" evidence="6">
    <location>
        <begin position="38"/>
        <end position="59"/>
    </location>
</feature>
<evidence type="ECO:0000256" key="6">
    <source>
        <dbReference type="RuleBase" id="RU363077"/>
    </source>
</evidence>
<evidence type="ECO:0000256" key="3">
    <source>
        <dbReference type="ARBA" id="ARBA00022692"/>
    </source>
</evidence>
<feature type="transmembrane region" description="Helical" evidence="6">
    <location>
        <begin position="177"/>
        <end position="202"/>
    </location>
</feature>
<evidence type="ECO:0000313" key="8">
    <source>
        <dbReference type="EMBL" id="CDP00195.1"/>
    </source>
</evidence>
<feature type="transmembrane region" description="Helical" evidence="6">
    <location>
        <begin position="7"/>
        <end position="26"/>
    </location>
</feature>
<keyword evidence="5 6" id="KW-0472">Membrane</keyword>
<feature type="transmembrane region" description="Helical" evidence="6">
    <location>
        <begin position="71"/>
        <end position="93"/>
    </location>
</feature>
<keyword evidence="9" id="KW-1185">Reference proteome</keyword>
<organism evidence="8 9">
    <name type="scientific">Coffea canephora</name>
    <name type="common">Robusta coffee</name>
    <dbReference type="NCBI Taxonomy" id="49390"/>
    <lineage>
        <taxon>Eukaryota</taxon>
        <taxon>Viridiplantae</taxon>
        <taxon>Streptophyta</taxon>
        <taxon>Embryophyta</taxon>
        <taxon>Tracheophyta</taxon>
        <taxon>Spermatophyta</taxon>
        <taxon>Magnoliopsida</taxon>
        <taxon>eudicotyledons</taxon>
        <taxon>Gunneridae</taxon>
        <taxon>Pentapetalae</taxon>
        <taxon>asterids</taxon>
        <taxon>lamiids</taxon>
        <taxon>Gentianales</taxon>
        <taxon>Rubiaceae</taxon>
        <taxon>Ixoroideae</taxon>
        <taxon>Gardenieae complex</taxon>
        <taxon>Bertiereae - Coffeeae clade</taxon>
        <taxon>Coffeeae</taxon>
        <taxon>Coffea</taxon>
    </lineage>
</organism>
<dbReference type="GO" id="GO:0022857">
    <property type="term" value="F:transmembrane transporter activity"/>
    <property type="evidence" value="ECO:0007669"/>
    <property type="project" value="InterPro"/>
</dbReference>
<dbReference type="OMA" id="FYSNTIA"/>
<feature type="transmembrane region" description="Helical" evidence="6">
    <location>
        <begin position="209"/>
        <end position="228"/>
    </location>
</feature>
<evidence type="ECO:0000256" key="2">
    <source>
        <dbReference type="ARBA" id="ARBA00007635"/>
    </source>
</evidence>
<dbReference type="EMBL" id="HG739089">
    <property type="protein sequence ID" value="CDP00195.1"/>
    <property type="molecule type" value="Genomic_DNA"/>
</dbReference>
<evidence type="ECO:0000259" key="7">
    <source>
        <dbReference type="Pfam" id="PF00892"/>
    </source>
</evidence>
<dbReference type="PhylomeDB" id="A0A068TVB6"/>
<keyword evidence="3 6" id="KW-0812">Transmembrane</keyword>
<keyword evidence="4 6" id="KW-1133">Transmembrane helix</keyword>
<proteinExistence type="inferred from homology"/>
<dbReference type="PANTHER" id="PTHR31218">
    <property type="entry name" value="WAT1-RELATED PROTEIN"/>
    <property type="match status" value="1"/>
</dbReference>
<dbReference type="InterPro" id="IPR037185">
    <property type="entry name" value="EmrE-like"/>
</dbReference>
<feature type="transmembrane region" description="Helical" evidence="6">
    <location>
        <begin position="99"/>
        <end position="119"/>
    </location>
</feature>
<feature type="transmembrane region" description="Helical" evidence="6">
    <location>
        <begin position="299"/>
        <end position="317"/>
    </location>
</feature>
<evidence type="ECO:0000256" key="1">
    <source>
        <dbReference type="ARBA" id="ARBA00004141"/>
    </source>
</evidence>
<dbReference type="AlphaFoldDB" id="A0A068TVB6"/>
<evidence type="ECO:0000256" key="5">
    <source>
        <dbReference type="ARBA" id="ARBA00023136"/>
    </source>
</evidence>